<proteinExistence type="predicted"/>
<comment type="caution">
    <text evidence="2">The sequence shown here is derived from an EMBL/GenBank/DDBJ whole genome shotgun (WGS) entry which is preliminary data.</text>
</comment>
<evidence type="ECO:0000256" key="1">
    <source>
        <dbReference type="SAM" id="MobiDB-lite"/>
    </source>
</evidence>
<name>A0A9P5XUF1_9AGAR</name>
<protein>
    <submittedName>
        <fullName evidence="2">Uncharacterized protein</fullName>
    </submittedName>
</protein>
<dbReference type="Proteomes" id="UP000807353">
    <property type="component" value="Unassembled WGS sequence"/>
</dbReference>
<evidence type="ECO:0000313" key="2">
    <source>
        <dbReference type="EMBL" id="KAF9457035.1"/>
    </source>
</evidence>
<organism evidence="2 3">
    <name type="scientific">Collybia nuda</name>
    <dbReference type="NCBI Taxonomy" id="64659"/>
    <lineage>
        <taxon>Eukaryota</taxon>
        <taxon>Fungi</taxon>
        <taxon>Dikarya</taxon>
        <taxon>Basidiomycota</taxon>
        <taxon>Agaricomycotina</taxon>
        <taxon>Agaricomycetes</taxon>
        <taxon>Agaricomycetidae</taxon>
        <taxon>Agaricales</taxon>
        <taxon>Tricholomatineae</taxon>
        <taxon>Clitocybaceae</taxon>
        <taxon>Collybia</taxon>
    </lineage>
</organism>
<reference evidence="2" key="1">
    <citation type="submission" date="2020-11" db="EMBL/GenBank/DDBJ databases">
        <authorList>
            <consortium name="DOE Joint Genome Institute"/>
            <person name="Ahrendt S."/>
            <person name="Riley R."/>
            <person name="Andreopoulos W."/>
            <person name="Labutti K."/>
            <person name="Pangilinan J."/>
            <person name="Ruiz-Duenas F.J."/>
            <person name="Barrasa J.M."/>
            <person name="Sanchez-Garcia M."/>
            <person name="Camarero S."/>
            <person name="Miyauchi S."/>
            <person name="Serrano A."/>
            <person name="Linde D."/>
            <person name="Babiker R."/>
            <person name="Drula E."/>
            <person name="Ayuso-Fernandez I."/>
            <person name="Pacheco R."/>
            <person name="Padilla G."/>
            <person name="Ferreira P."/>
            <person name="Barriuso J."/>
            <person name="Kellner H."/>
            <person name="Castanera R."/>
            <person name="Alfaro M."/>
            <person name="Ramirez L."/>
            <person name="Pisabarro A.G."/>
            <person name="Kuo A."/>
            <person name="Tritt A."/>
            <person name="Lipzen A."/>
            <person name="He G."/>
            <person name="Yan M."/>
            <person name="Ng V."/>
            <person name="Cullen D."/>
            <person name="Martin F."/>
            <person name="Rosso M.-N."/>
            <person name="Henrissat B."/>
            <person name="Hibbett D."/>
            <person name="Martinez A.T."/>
            <person name="Grigoriev I.V."/>
        </authorList>
    </citation>
    <scope>NUCLEOTIDE SEQUENCE</scope>
    <source>
        <strain evidence="2">CBS 247.69</strain>
    </source>
</reference>
<gene>
    <name evidence="2" type="ORF">BDZ94DRAFT_288976</name>
</gene>
<dbReference type="EMBL" id="MU150389">
    <property type="protein sequence ID" value="KAF9457035.1"/>
    <property type="molecule type" value="Genomic_DNA"/>
</dbReference>
<accession>A0A9P5XUF1</accession>
<feature type="compositionally biased region" description="Polar residues" evidence="1">
    <location>
        <begin position="1"/>
        <end position="10"/>
    </location>
</feature>
<feature type="region of interest" description="Disordered" evidence="1">
    <location>
        <begin position="1"/>
        <end position="106"/>
    </location>
</feature>
<keyword evidence="3" id="KW-1185">Reference proteome</keyword>
<evidence type="ECO:0000313" key="3">
    <source>
        <dbReference type="Proteomes" id="UP000807353"/>
    </source>
</evidence>
<feature type="compositionally biased region" description="Polar residues" evidence="1">
    <location>
        <begin position="63"/>
        <end position="72"/>
    </location>
</feature>
<dbReference type="AlphaFoldDB" id="A0A9P5XUF1"/>
<sequence length="106" mass="11248">MSSNGLQSTPAKPAPPSDENHSQQSLSEVGEIPPISKDTTQLTRRPRSPSEPLSHLDGDRDAGSTTPQQSMFKSEPVFLPSDSEGDEASPPTSGNSGLEGFLSWNL</sequence>